<dbReference type="Proteomes" id="UP001596306">
    <property type="component" value="Unassembled WGS sequence"/>
</dbReference>
<dbReference type="Pfam" id="PF07336">
    <property type="entry name" value="ABATE"/>
    <property type="match status" value="1"/>
</dbReference>
<comment type="caution">
    <text evidence="2">The sequence shown here is derived from an EMBL/GenBank/DDBJ whole genome shotgun (WGS) entry which is preliminary data.</text>
</comment>
<evidence type="ECO:0000313" key="2">
    <source>
        <dbReference type="EMBL" id="MFC6357362.1"/>
    </source>
</evidence>
<dbReference type="InterPro" id="IPR021005">
    <property type="entry name" value="Znf_CGNR"/>
</dbReference>
<reference evidence="3" key="1">
    <citation type="journal article" date="2019" name="Int. J. Syst. Evol. Microbiol.">
        <title>The Global Catalogue of Microorganisms (GCM) 10K type strain sequencing project: providing services to taxonomists for standard genome sequencing and annotation.</title>
        <authorList>
            <consortium name="The Broad Institute Genomics Platform"/>
            <consortium name="The Broad Institute Genome Sequencing Center for Infectious Disease"/>
            <person name="Wu L."/>
            <person name="Ma J."/>
        </authorList>
    </citation>
    <scope>NUCLEOTIDE SEQUENCE [LARGE SCALE GENOMIC DNA]</scope>
    <source>
        <strain evidence="3">CCUG 43304</strain>
    </source>
</reference>
<name>A0ABW1VJ95_9MICO</name>
<dbReference type="Pfam" id="PF11706">
    <property type="entry name" value="zf-CGNR"/>
    <property type="match status" value="1"/>
</dbReference>
<evidence type="ECO:0000259" key="1">
    <source>
        <dbReference type="Pfam" id="PF11706"/>
    </source>
</evidence>
<sequence length="171" mass="18069">MKDGGNQSRKGGAVASEPDETFLVAFLNTLDVEDGTDAIADKTGLAAWAGEHGLEPGDLSEAQRTRDALRELAVGEHPKLPAVMLEPSYAGGTIRLKAATVAEAALAAAVILGVQGRLARVKLCPADDCREAFYDLSRNGSRTWCSMEICGNRQKARSFRSKHADAGVANS</sequence>
<dbReference type="InterPro" id="IPR023286">
    <property type="entry name" value="ABATE_dom_sf"/>
</dbReference>
<evidence type="ECO:0000313" key="3">
    <source>
        <dbReference type="Proteomes" id="UP001596306"/>
    </source>
</evidence>
<dbReference type="Gene3D" id="1.10.3300.10">
    <property type="entry name" value="Jann2411-like domain"/>
    <property type="match status" value="1"/>
</dbReference>
<protein>
    <submittedName>
        <fullName evidence="2">CGNR zinc finger domain-containing protein</fullName>
    </submittedName>
</protein>
<dbReference type="PANTHER" id="PTHR35525">
    <property type="entry name" value="BLL6575 PROTEIN"/>
    <property type="match status" value="1"/>
</dbReference>
<proteinExistence type="predicted"/>
<dbReference type="EMBL" id="JBHSTP010000004">
    <property type="protein sequence ID" value="MFC6357362.1"/>
    <property type="molecule type" value="Genomic_DNA"/>
</dbReference>
<dbReference type="PANTHER" id="PTHR35525:SF3">
    <property type="entry name" value="BLL6575 PROTEIN"/>
    <property type="match status" value="1"/>
</dbReference>
<gene>
    <name evidence="2" type="ORF">ACFQB0_14725</name>
</gene>
<accession>A0ABW1VJ95</accession>
<keyword evidence="3" id="KW-1185">Reference proteome</keyword>
<dbReference type="RefSeq" id="WP_386733105.1">
    <property type="nucleotide sequence ID" value="NZ_JBHSTP010000004.1"/>
</dbReference>
<organism evidence="2 3">
    <name type="scientific">Luethyella okanaganae</name>
    <dbReference type="NCBI Taxonomy" id="69372"/>
    <lineage>
        <taxon>Bacteria</taxon>
        <taxon>Bacillati</taxon>
        <taxon>Actinomycetota</taxon>
        <taxon>Actinomycetes</taxon>
        <taxon>Micrococcales</taxon>
        <taxon>Microbacteriaceae</taxon>
        <taxon>Luethyella</taxon>
    </lineage>
</organism>
<dbReference type="InterPro" id="IPR010852">
    <property type="entry name" value="ABATE"/>
</dbReference>
<feature type="domain" description="Zinc finger CGNR" evidence="1">
    <location>
        <begin position="120"/>
        <end position="163"/>
    </location>
</feature>
<dbReference type="SUPFAM" id="SSF160904">
    <property type="entry name" value="Jann2411-like"/>
    <property type="match status" value="1"/>
</dbReference>